<keyword evidence="1" id="KW-0723">Serine/threonine-protein kinase</keyword>
<organism evidence="8">
    <name type="scientific">marine sediment metagenome</name>
    <dbReference type="NCBI Taxonomy" id="412755"/>
    <lineage>
        <taxon>unclassified sequences</taxon>
        <taxon>metagenomes</taxon>
        <taxon>ecological metagenomes</taxon>
    </lineage>
</organism>
<keyword evidence="6" id="KW-1133">Transmembrane helix</keyword>
<dbReference type="SUPFAM" id="SSF56112">
    <property type="entry name" value="Protein kinase-like (PK-like)"/>
    <property type="match status" value="1"/>
</dbReference>
<comment type="caution">
    <text evidence="8">The sequence shown here is derived from an EMBL/GenBank/DDBJ whole genome shotgun (WGS) entry which is preliminary data.</text>
</comment>
<keyword evidence="3" id="KW-0547">Nucleotide-binding</keyword>
<dbReference type="PROSITE" id="PS00108">
    <property type="entry name" value="PROTEIN_KINASE_ST"/>
    <property type="match status" value="1"/>
</dbReference>
<evidence type="ECO:0000256" key="4">
    <source>
        <dbReference type="ARBA" id="ARBA00022777"/>
    </source>
</evidence>
<feature type="transmembrane region" description="Helical" evidence="6">
    <location>
        <begin position="342"/>
        <end position="358"/>
    </location>
</feature>
<evidence type="ECO:0000256" key="5">
    <source>
        <dbReference type="ARBA" id="ARBA00022840"/>
    </source>
</evidence>
<evidence type="ECO:0000256" key="6">
    <source>
        <dbReference type="SAM" id="Phobius"/>
    </source>
</evidence>
<feature type="transmembrane region" description="Helical" evidence="6">
    <location>
        <begin position="316"/>
        <end position="336"/>
    </location>
</feature>
<dbReference type="Pfam" id="PF00069">
    <property type="entry name" value="Pkinase"/>
    <property type="match status" value="1"/>
</dbReference>
<accession>A0A0F9PJV8</accession>
<evidence type="ECO:0000256" key="1">
    <source>
        <dbReference type="ARBA" id="ARBA00022527"/>
    </source>
</evidence>
<dbReference type="AlphaFoldDB" id="A0A0F9PJV8"/>
<dbReference type="EMBL" id="LAZR01002276">
    <property type="protein sequence ID" value="KKN32125.1"/>
    <property type="molecule type" value="Genomic_DNA"/>
</dbReference>
<keyword evidence="6" id="KW-0812">Transmembrane</keyword>
<keyword evidence="6" id="KW-0472">Membrane</keyword>
<dbReference type="CDD" id="cd14014">
    <property type="entry name" value="STKc_PknB_like"/>
    <property type="match status" value="1"/>
</dbReference>
<dbReference type="InterPro" id="IPR000719">
    <property type="entry name" value="Prot_kinase_dom"/>
</dbReference>
<dbReference type="Gene3D" id="3.30.200.20">
    <property type="entry name" value="Phosphorylase Kinase, domain 1"/>
    <property type="match status" value="1"/>
</dbReference>
<dbReference type="PANTHER" id="PTHR43289">
    <property type="entry name" value="MITOGEN-ACTIVATED PROTEIN KINASE KINASE KINASE 20-RELATED"/>
    <property type="match status" value="1"/>
</dbReference>
<dbReference type="PROSITE" id="PS00107">
    <property type="entry name" value="PROTEIN_KINASE_ATP"/>
    <property type="match status" value="1"/>
</dbReference>
<feature type="domain" description="Protein kinase" evidence="7">
    <location>
        <begin position="9"/>
        <end position="285"/>
    </location>
</feature>
<dbReference type="InterPro" id="IPR011009">
    <property type="entry name" value="Kinase-like_dom_sf"/>
</dbReference>
<proteinExistence type="predicted"/>
<dbReference type="Gene3D" id="1.10.510.10">
    <property type="entry name" value="Transferase(Phosphotransferase) domain 1"/>
    <property type="match status" value="1"/>
</dbReference>
<evidence type="ECO:0000259" key="7">
    <source>
        <dbReference type="PROSITE" id="PS50011"/>
    </source>
</evidence>
<keyword evidence="2" id="KW-0808">Transferase</keyword>
<reference evidence="8" key="1">
    <citation type="journal article" date="2015" name="Nature">
        <title>Complex archaea that bridge the gap between prokaryotes and eukaryotes.</title>
        <authorList>
            <person name="Spang A."/>
            <person name="Saw J.H."/>
            <person name="Jorgensen S.L."/>
            <person name="Zaremba-Niedzwiedzka K."/>
            <person name="Martijn J."/>
            <person name="Lind A.E."/>
            <person name="van Eijk R."/>
            <person name="Schleper C."/>
            <person name="Guy L."/>
            <person name="Ettema T.J."/>
        </authorList>
    </citation>
    <scope>NUCLEOTIDE SEQUENCE</scope>
</reference>
<dbReference type="SMART" id="SM00220">
    <property type="entry name" value="S_TKc"/>
    <property type="match status" value="1"/>
</dbReference>
<evidence type="ECO:0000256" key="2">
    <source>
        <dbReference type="ARBA" id="ARBA00022679"/>
    </source>
</evidence>
<dbReference type="FunFam" id="1.10.510.10:FF:000021">
    <property type="entry name" value="Serine/threonine protein kinase"/>
    <property type="match status" value="1"/>
</dbReference>
<dbReference type="PANTHER" id="PTHR43289:SF6">
    <property type="entry name" value="SERINE_THREONINE-PROTEIN KINASE NEKL-3"/>
    <property type="match status" value="1"/>
</dbReference>
<dbReference type="InterPro" id="IPR017441">
    <property type="entry name" value="Protein_kinase_ATP_BS"/>
</dbReference>
<name>A0A0F9PJV8_9ZZZZ</name>
<dbReference type="GO" id="GO:0004674">
    <property type="term" value="F:protein serine/threonine kinase activity"/>
    <property type="evidence" value="ECO:0007669"/>
    <property type="project" value="UniProtKB-KW"/>
</dbReference>
<sequence length="475" mass="53258">MIGKTLKHFEIEELLGKGGMGVVYRARDTRLKRPVALKILRPDLVTNRDRQRRFLQEARAAAAVTHPAIAQIYDVDEVDEITFIAMEFIEGETVGQLIAKRELDLIGSVEIALQVAEGLSRAHEANIVHRDIKSDNIMVTRDGHAKLLDFGLAKLLDPVLEGKEEESSRALMEAETLSQTRAGTILGTIAYMSPEQARGQKVSKSSDIFSMGIVIYEMVTGKLPFERETPLDTLHAIGFEEVRPVTRVRQNLPPELNRIISRCLRKRPKDRYPDASPLAADLKNLKRDIESGIQRSAPLSGRIGQFFESLKSSMPFGVIGIAVAAGSLVLVGFLMFTERSQGSIIVLALSGFIFYRYIRNRKNRMLKRFTKEISKFPEVRAIIVRGDQVTVVVNQAKAKLYLRVNSLIDLVNKKLYFGGHVEAAVRDDLSSDEFQRMLREPRVIYVRDDVILKSDSEIAKEEDSTKSLIGKGDVP</sequence>
<keyword evidence="4" id="KW-0418">Kinase</keyword>
<protein>
    <recommendedName>
        <fullName evidence="7">Protein kinase domain-containing protein</fullName>
    </recommendedName>
</protein>
<keyword evidence="5" id="KW-0067">ATP-binding</keyword>
<evidence type="ECO:0000256" key="3">
    <source>
        <dbReference type="ARBA" id="ARBA00022741"/>
    </source>
</evidence>
<dbReference type="InterPro" id="IPR008271">
    <property type="entry name" value="Ser/Thr_kinase_AS"/>
</dbReference>
<dbReference type="GO" id="GO:0005524">
    <property type="term" value="F:ATP binding"/>
    <property type="evidence" value="ECO:0007669"/>
    <property type="project" value="UniProtKB-KW"/>
</dbReference>
<dbReference type="PROSITE" id="PS50011">
    <property type="entry name" value="PROTEIN_KINASE_DOM"/>
    <property type="match status" value="1"/>
</dbReference>
<gene>
    <name evidence="8" type="ORF">LCGC14_0817050</name>
</gene>
<evidence type="ECO:0000313" key="8">
    <source>
        <dbReference type="EMBL" id="KKN32125.1"/>
    </source>
</evidence>